<feature type="transmembrane region" description="Helical" evidence="1">
    <location>
        <begin position="6"/>
        <end position="27"/>
    </location>
</feature>
<keyword evidence="1" id="KW-1133">Transmembrane helix</keyword>
<proteinExistence type="predicted"/>
<evidence type="ECO:0000313" key="2">
    <source>
        <dbReference type="EMBL" id="GAF77533.1"/>
    </source>
</evidence>
<organism evidence="2">
    <name type="scientific">marine sediment metagenome</name>
    <dbReference type="NCBI Taxonomy" id="412755"/>
    <lineage>
        <taxon>unclassified sequences</taxon>
        <taxon>metagenomes</taxon>
        <taxon>ecological metagenomes</taxon>
    </lineage>
</organism>
<dbReference type="EMBL" id="BARS01003099">
    <property type="protein sequence ID" value="GAF77533.1"/>
    <property type="molecule type" value="Genomic_DNA"/>
</dbReference>
<evidence type="ECO:0000256" key="1">
    <source>
        <dbReference type="SAM" id="Phobius"/>
    </source>
</evidence>
<accession>X0S930</accession>
<feature type="non-terminal residue" evidence="2">
    <location>
        <position position="117"/>
    </location>
</feature>
<reference evidence="2" key="1">
    <citation type="journal article" date="2014" name="Front. Microbiol.">
        <title>High frequency of phylogenetically diverse reductive dehalogenase-homologous genes in deep subseafloor sedimentary metagenomes.</title>
        <authorList>
            <person name="Kawai M."/>
            <person name="Futagami T."/>
            <person name="Toyoda A."/>
            <person name="Takaki Y."/>
            <person name="Nishi S."/>
            <person name="Hori S."/>
            <person name="Arai W."/>
            <person name="Tsubouchi T."/>
            <person name="Morono Y."/>
            <person name="Uchiyama I."/>
            <person name="Ito T."/>
            <person name="Fujiyama A."/>
            <person name="Inagaki F."/>
            <person name="Takami H."/>
        </authorList>
    </citation>
    <scope>NUCLEOTIDE SEQUENCE</scope>
    <source>
        <strain evidence="2">Expedition CK06-06</strain>
    </source>
</reference>
<feature type="transmembrane region" description="Helical" evidence="1">
    <location>
        <begin position="39"/>
        <end position="60"/>
    </location>
</feature>
<gene>
    <name evidence="2" type="ORF">S01H1_05965</name>
</gene>
<name>X0S930_9ZZZZ</name>
<dbReference type="AlphaFoldDB" id="X0S930"/>
<keyword evidence="1" id="KW-0812">Transmembrane</keyword>
<comment type="caution">
    <text evidence="2">The sequence shown here is derived from an EMBL/GenBank/DDBJ whole genome shotgun (WGS) entry which is preliminary data.</text>
</comment>
<protein>
    <submittedName>
        <fullName evidence="2">Uncharacterized protein</fullName>
    </submittedName>
</protein>
<keyword evidence="1" id="KW-0472">Membrane</keyword>
<sequence>MQMAQNTITLIVAIILLGLLMGSVYLLWVNRYDEKIAQIGVKILLLAIVTSFILIIFQILSPLPSESKTVDILILRNKEVVNTKDFFEKLLKVGSSHKNGYGLLHQVSLFSPKNKDT</sequence>